<organism evidence="1 2">
    <name type="scientific">Bugula neritina</name>
    <name type="common">Brown bryozoan</name>
    <name type="synonym">Sertularia neritina</name>
    <dbReference type="NCBI Taxonomy" id="10212"/>
    <lineage>
        <taxon>Eukaryota</taxon>
        <taxon>Metazoa</taxon>
        <taxon>Spiralia</taxon>
        <taxon>Lophotrochozoa</taxon>
        <taxon>Bryozoa</taxon>
        <taxon>Gymnolaemata</taxon>
        <taxon>Cheilostomatida</taxon>
        <taxon>Flustrina</taxon>
        <taxon>Buguloidea</taxon>
        <taxon>Bugulidae</taxon>
        <taxon>Bugula</taxon>
    </lineage>
</organism>
<sequence length="364" mass="40795">MGSTPQAYSNDAYLLNTGSKQLIKDGGGSSSVKEHIVLSNVRQFIDGMKRFLLNRPDTQMMFAIQRERIKQSLQLNADEFINLDSIMEAVLEKVILQPLSDHLLNVITTNPEYSIREITLIESGTKVIVNNCADLFPHLSSAMVEIDGYDNTLRSVLYSVKSEFSPISKLQYLLQIALLLVLICNRCALNLDQDLLLMFIYTVARYGDATLLVHLAYVRHLVPAPIKSGTTIYFLGLYETAIQVCSRIAKVPGNLTKSTMILNEILDKMCCHLMIADESTNKVIRKKMSLSRWCSAAEVMDIIQADLATPELNDFRLYLATDEAEVLLKDSDIVSELLVVHTEGDKACALVYRRTNSQMLLPPP</sequence>
<proteinExistence type="predicted"/>
<evidence type="ECO:0000313" key="1">
    <source>
        <dbReference type="EMBL" id="KAF6022840.1"/>
    </source>
</evidence>
<reference evidence="1" key="1">
    <citation type="submission" date="2020-06" db="EMBL/GenBank/DDBJ databases">
        <title>Draft genome of Bugula neritina, a colonial animal packing powerful symbionts and potential medicines.</title>
        <authorList>
            <person name="Rayko M."/>
        </authorList>
    </citation>
    <scope>NUCLEOTIDE SEQUENCE [LARGE SCALE GENOMIC DNA]</scope>
    <source>
        <strain evidence="1">Kwan_BN1</strain>
    </source>
</reference>
<dbReference type="EMBL" id="VXIV02002800">
    <property type="protein sequence ID" value="KAF6022840.1"/>
    <property type="molecule type" value="Genomic_DNA"/>
</dbReference>
<dbReference type="OrthoDB" id="21085at2759"/>
<dbReference type="AlphaFoldDB" id="A0A7J7J9D0"/>
<protein>
    <submittedName>
        <fullName evidence="1">Uncharacterized protein</fullName>
    </submittedName>
</protein>
<dbReference type="SUPFAM" id="SSF109993">
    <property type="entry name" value="VPS9 domain"/>
    <property type="match status" value="1"/>
</dbReference>
<dbReference type="InterPro" id="IPR037191">
    <property type="entry name" value="VPS9_dom_sf"/>
</dbReference>
<comment type="caution">
    <text evidence="1">The sequence shown here is derived from an EMBL/GenBank/DDBJ whole genome shotgun (WGS) entry which is preliminary data.</text>
</comment>
<gene>
    <name evidence="1" type="ORF">EB796_018874</name>
</gene>
<evidence type="ECO:0000313" key="2">
    <source>
        <dbReference type="Proteomes" id="UP000593567"/>
    </source>
</evidence>
<dbReference type="Proteomes" id="UP000593567">
    <property type="component" value="Unassembled WGS sequence"/>
</dbReference>
<accession>A0A7J7J9D0</accession>
<name>A0A7J7J9D0_BUGNE</name>
<dbReference type="Pfam" id="PF23268">
    <property type="entry name" value="RIN1"/>
    <property type="match status" value="1"/>
</dbReference>
<keyword evidence="2" id="KW-1185">Reference proteome</keyword>